<keyword evidence="6 8" id="KW-0411">Iron-sulfur</keyword>
<dbReference type="AlphaFoldDB" id="A0A7X0NK40"/>
<dbReference type="UniPathway" id="UPA00391"/>
<gene>
    <name evidence="8" type="primary">queE</name>
    <name evidence="10" type="ORF">HNQ55_003428</name>
</gene>
<feature type="binding site" evidence="8">
    <location>
        <position position="95"/>
    </location>
    <ligand>
        <name>substrate</name>
    </ligand>
</feature>
<keyword evidence="5 8" id="KW-0408">Iron</keyword>
<dbReference type="InterPro" id="IPR058240">
    <property type="entry name" value="rSAM_sf"/>
</dbReference>
<dbReference type="InterPro" id="IPR007197">
    <property type="entry name" value="rSAM"/>
</dbReference>
<keyword evidence="8" id="KW-0671">Queuosine biosynthesis</keyword>
<dbReference type="Pfam" id="PF04055">
    <property type="entry name" value="Radical_SAM"/>
    <property type="match status" value="1"/>
</dbReference>
<dbReference type="InterPro" id="IPR024924">
    <property type="entry name" value="7-CO-7-deazaguanine_synth-like"/>
</dbReference>
<evidence type="ECO:0000256" key="5">
    <source>
        <dbReference type="ARBA" id="ARBA00023004"/>
    </source>
</evidence>
<comment type="cofactor">
    <cofactor evidence="8">
        <name>S-adenosyl-L-methionine</name>
        <dbReference type="ChEBI" id="CHEBI:59789"/>
    </cofactor>
    <text evidence="8">Binds 1 S-adenosyl-L-methionine per subunit.</text>
</comment>
<evidence type="ECO:0000256" key="4">
    <source>
        <dbReference type="ARBA" id="ARBA00022842"/>
    </source>
</evidence>
<evidence type="ECO:0000313" key="11">
    <source>
        <dbReference type="Proteomes" id="UP000537141"/>
    </source>
</evidence>
<comment type="cofactor">
    <cofactor evidence="8">
        <name>Mg(2+)</name>
        <dbReference type="ChEBI" id="CHEBI:18420"/>
    </cofactor>
</comment>
<dbReference type="GO" id="GO:0008616">
    <property type="term" value="P:tRNA queuosine(34) biosynthetic process"/>
    <property type="evidence" value="ECO:0007669"/>
    <property type="project" value="UniProtKB-UniRule"/>
</dbReference>
<evidence type="ECO:0000256" key="8">
    <source>
        <dbReference type="HAMAP-Rule" id="MF_00917"/>
    </source>
</evidence>
<comment type="pathway">
    <text evidence="8">Purine metabolism; 7-cyano-7-deazaguanine biosynthesis.</text>
</comment>
<dbReference type="SUPFAM" id="SSF102114">
    <property type="entry name" value="Radical SAM enzymes"/>
    <property type="match status" value="1"/>
</dbReference>
<dbReference type="GO" id="GO:0000287">
    <property type="term" value="F:magnesium ion binding"/>
    <property type="evidence" value="ECO:0007669"/>
    <property type="project" value="UniProtKB-UniRule"/>
</dbReference>
<comment type="caution">
    <text evidence="8">Lacks conserved residue(s) required for the propagation of feature annotation.</text>
</comment>
<feature type="binding site" evidence="8">
    <location>
        <position position="38"/>
    </location>
    <ligand>
        <name>[4Fe-4S] cluster</name>
        <dbReference type="ChEBI" id="CHEBI:49883"/>
        <note>4Fe-4S-S-AdoMet</note>
    </ligand>
</feature>
<feature type="binding site" evidence="8">
    <location>
        <begin position="15"/>
        <end position="17"/>
    </location>
    <ligand>
        <name>substrate</name>
    </ligand>
</feature>
<feature type="binding site" evidence="8">
    <location>
        <begin position="40"/>
        <end position="42"/>
    </location>
    <ligand>
        <name>S-adenosyl-L-methionine</name>
        <dbReference type="ChEBI" id="CHEBI:59789"/>
    </ligand>
</feature>
<evidence type="ECO:0000313" key="10">
    <source>
        <dbReference type="EMBL" id="MBB6544894.1"/>
    </source>
</evidence>
<dbReference type="GO" id="GO:0051539">
    <property type="term" value="F:4 iron, 4 sulfur cluster binding"/>
    <property type="evidence" value="ECO:0007669"/>
    <property type="project" value="UniProtKB-UniRule"/>
</dbReference>
<dbReference type="PANTHER" id="PTHR42836:SF1">
    <property type="entry name" value="7-CARBOXY-7-DEAZAGUANINE SYNTHASE"/>
    <property type="match status" value="1"/>
</dbReference>
<evidence type="ECO:0000256" key="6">
    <source>
        <dbReference type="ARBA" id="ARBA00023014"/>
    </source>
</evidence>
<evidence type="ECO:0000256" key="3">
    <source>
        <dbReference type="ARBA" id="ARBA00022723"/>
    </source>
</evidence>
<feature type="binding site" evidence="8">
    <location>
        <position position="97"/>
    </location>
    <ligand>
        <name>S-adenosyl-L-methionine</name>
        <dbReference type="ChEBI" id="CHEBI:59789"/>
    </ligand>
</feature>
<evidence type="ECO:0000256" key="2">
    <source>
        <dbReference type="ARBA" id="ARBA00022691"/>
    </source>
</evidence>
<dbReference type="PROSITE" id="PS51918">
    <property type="entry name" value="RADICAL_SAM"/>
    <property type="match status" value="1"/>
</dbReference>
<keyword evidence="1 8" id="KW-0004">4Fe-4S</keyword>
<keyword evidence="7 8" id="KW-0456">Lyase</keyword>
<keyword evidence="4 8" id="KW-0460">Magnesium</keyword>
<dbReference type="InterPro" id="IPR027609">
    <property type="entry name" value="rSAM_QueE_proteobac"/>
</dbReference>
<dbReference type="PANTHER" id="PTHR42836">
    <property type="entry name" value="7-CARBOXY-7-DEAZAGUANINE SYNTHASE"/>
    <property type="match status" value="1"/>
</dbReference>
<keyword evidence="2 8" id="KW-0949">S-adenosyl-L-methionine</keyword>
<organism evidence="10 11">
    <name type="scientific">Thalassotalea piscium</name>
    <dbReference type="NCBI Taxonomy" id="1230533"/>
    <lineage>
        <taxon>Bacteria</taxon>
        <taxon>Pseudomonadati</taxon>
        <taxon>Pseudomonadota</taxon>
        <taxon>Gammaproteobacteria</taxon>
        <taxon>Alteromonadales</taxon>
        <taxon>Colwelliaceae</taxon>
        <taxon>Thalassotalea</taxon>
    </lineage>
</organism>
<dbReference type="Gene3D" id="3.20.20.70">
    <property type="entry name" value="Aldolase class I"/>
    <property type="match status" value="1"/>
</dbReference>
<evidence type="ECO:0000259" key="9">
    <source>
        <dbReference type="PROSITE" id="PS51918"/>
    </source>
</evidence>
<evidence type="ECO:0000256" key="1">
    <source>
        <dbReference type="ARBA" id="ARBA00022485"/>
    </source>
</evidence>
<dbReference type="RefSeq" id="WP_184426440.1">
    <property type="nucleotide sequence ID" value="NZ_AP027362.1"/>
</dbReference>
<dbReference type="HAMAP" id="MF_00917">
    <property type="entry name" value="QueE"/>
    <property type="match status" value="1"/>
</dbReference>
<dbReference type="PIRSF" id="PIRSF000370">
    <property type="entry name" value="QueE"/>
    <property type="match status" value="1"/>
</dbReference>
<feature type="binding site" evidence="8">
    <location>
        <position position="41"/>
    </location>
    <ligand>
        <name>[4Fe-4S] cluster</name>
        <dbReference type="ChEBI" id="CHEBI:49883"/>
        <note>4Fe-4S-S-AdoMet</note>
    </ligand>
</feature>
<comment type="caution">
    <text evidence="10">The sequence shown here is derived from an EMBL/GenBank/DDBJ whole genome shotgun (WGS) entry which is preliminary data.</text>
</comment>
<reference evidence="10 11" key="1">
    <citation type="submission" date="2020-08" db="EMBL/GenBank/DDBJ databases">
        <title>Genomic Encyclopedia of Type Strains, Phase IV (KMG-IV): sequencing the most valuable type-strain genomes for metagenomic binning, comparative biology and taxonomic classification.</title>
        <authorList>
            <person name="Goeker M."/>
        </authorList>
    </citation>
    <scope>NUCLEOTIDE SEQUENCE [LARGE SCALE GENOMIC DNA]</scope>
    <source>
        <strain evidence="10 11">DSM 26287</strain>
    </source>
</reference>
<dbReference type="GO" id="GO:1904047">
    <property type="term" value="F:S-adenosyl-L-methionine binding"/>
    <property type="evidence" value="ECO:0007669"/>
    <property type="project" value="UniProtKB-UniRule"/>
</dbReference>
<comment type="catalytic activity">
    <reaction evidence="8">
        <text>6-carboxy-5,6,7,8-tetrahydropterin + H(+) = 7-carboxy-7-carbaguanine + NH4(+)</text>
        <dbReference type="Rhea" id="RHEA:27974"/>
        <dbReference type="ChEBI" id="CHEBI:15378"/>
        <dbReference type="ChEBI" id="CHEBI:28938"/>
        <dbReference type="ChEBI" id="CHEBI:61032"/>
        <dbReference type="ChEBI" id="CHEBI:61036"/>
        <dbReference type="EC" id="4.3.99.3"/>
    </reaction>
</comment>
<dbReference type="Proteomes" id="UP000537141">
    <property type="component" value="Unassembled WGS sequence"/>
</dbReference>
<dbReference type="EMBL" id="JACHHU010000039">
    <property type="protein sequence ID" value="MBB6544894.1"/>
    <property type="molecule type" value="Genomic_DNA"/>
</dbReference>
<feature type="binding site" evidence="8">
    <location>
        <position position="43"/>
    </location>
    <ligand>
        <name>Mg(2+)</name>
        <dbReference type="ChEBI" id="CHEBI:18420"/>
    </ligand>
</feature>
<dbReference type="EC" id="4.3.99.3" evidence="8"/>
<keyword evidence="3 8" id="KW-0479">Metal-binding</keyword>
<comment type="similarity">
    <text evidence="8">Belongs to the radical SAM superfamily. 7-carboxy-7-deazaguanine synthase family.</text>
</comment>
<evidence type="ECO:0000256" key="7">
    <source>
        <dbReference type="ARBA" id="ARBA00023239"/>
    </source>
</evidence>
<keyword evidence="11" id="KW-1185">Reference proteome</keyword>
<dbReference type="GO" id="GO:0016840">
    <property type="term" value="F:carbon-nitrogen lyase activity"/>
    <property type="evidence" value="ECO:0007669"/>
    <property type="project" value="UniProtKB-UniRule"/>
</dbReference>
<comment type="subunit">
    <text evidence="8">Homodimer.</text>
</comment>
<feature type="domain" description="Radical SAM core" evidence="9">
    <location>
        <begin position="21"/>
        <end position="225"/>
    </location>
</feature>
<feature type="binding site" evidence="8">
    <location>
        <position position="30"/>
    </location>
    <ligand>
        <name>substrate</name>
    </ligand>
</feature>
<comment type="cofactor">
    <cofactor evidence="8">
        <name>[4Fe-4S] cluster</name>
        <dbReference type="ChEBI" id="CHEBI:49883"/>
    </cofactor>
    <text evidence="8">Binds 1 [4Fe-4S] cluster. The cluster is coordinated with 3 cysteines and an exchangeable S-adenosyl-L-methionine.</text>
</comment>
<proteinExistence type="inferred from homology"/>
<dbReference type="InterPro" id="IPR013785">
    <property type="entry name" value="Aldolase_TIM"/>
</dbReference>
<accession>A0A7X0NK40</accession>
<dbReference type="SFLD" id="SFLDS00029">
    <property type="entry name" value="Radical_SAM"/>
    <property type="match status" value="1"/>
</dbReference>
<sequence>MTTTKYKINELFQTIQGEGAFTGQPSIFIRLQGCPVGCSWCDTKHTWEIDPNLIIPSNDMLTKKQESEHWSHLTADEMANIFSQQGYKAKHIVITGGEPCMVDLTPLCDTFERLGYSCQIETSGTFEILTTERCWVTVSPKINMKGGYAILESAMQRANEIKHPVATEQHVDDLKKLLLDHNVKHTPIYLQPISQKQRATELAIQTCIDNNWRLSVQVHKYIGIE</sequence>
<protein>
    <recommendedName>
        <fullName evidence="8">7-carboxy-7-deazaguanine synthase</fullName>
        <shortName evidence="8">CDG synthase</shortName>
        <ecNumber evidence="8">4.3.99.3</ecNumber>
    </recommendedName>
    <alternativeName>
        <fullName evidence="8">Queuosine biosynthesis protein QueE</fullName>
    </alternativeName>
</protein>
<comment type="function">
    <text evidence="8">Catalyzes the complex heterocyclic radical-mediated conversion of 6-carboxy-5,6,7,8-tetrahydropterin (CPH4) to 7-carboxy-7-deazaguanine (CDG), a step common to the biosynthetic pathways of all 7-deazapurine-containing compounds.</text>
</comment>
<dbReference type="NCBIfam" id="TIGR04322">
    <property type="entry name" value="rSAM_QueE_Ecoli"/>
    <property type="match status" value="1"/>
</dbReference>
<feature type="binding site" evidence="8">
    <location>
        <begin position="139"/>
        <end position="141"/>
    </location>
    <ligand>
        <name>S-adenosyl-L-methionine</name>
        <dbReference type="ChEBI" id="CHEBI:59789"/>
    </ligand>
</feature>
<name>A0A7X0NK40_9GAMM</name>
<feature type="binding site" evidence="8">
    <location>
        <position position="34"/>
    </location>
    <ligand>
        <name>[4Fe-4S] cluster</name>
        <dbReference type="ChEBI" id="CHEBI:49883"/>
        <note>4Fe-4S-S-AdoMet</note>
    </ligand>
</feature>